<comment type="caution">
    <text evidence="8">The sequence shown here is derived from an EMBL/GenBank/DDBJ whole genome shotgun (WGS) entry which is preliminary data.</text>
</comment>
<evidence type="ECO:0000256" key="2">
    <source>
        <dbReference type="ARBA" id="ARBA00022448"/>
    </source>
</evidence>
<evidence type="ECO:0000256" key="6">
    <source>
        <dbReference type="SAM" id="Phobius"/>
    </source>
</evidence>
<accession>W9CNL8</accession>
<dbReference type="PROSITE" id="PS50850">
    <property type="entry name" value="MFS"/>
    <property type="match status" value="1"/>
</dbReference>
<dbReference type="Pfam" id="PF07690">
    <property type="entry name" value="MFS_1"/>
    <property type="match status" value="1"/>
</dbReference>
<evidence type="ECO:0000259" key="7">
    <source>
        <dbReference type="PROSITE" id="PS50850"/>
    </source>
</evidence>
<dbReference type="InterPro" id="IPR036259">
    <property type="entry name" value="MFS_trans_sf"/>
</dbReference>
<dbReference type="AlphaFoldDB" id="W9CNL8"/>
<comment type="subcellular location">
    <subcellularLocation>
        <location evidence="1">Membrane</location>
        <topology evidence="1">Multi-pass membrane protein</topology>
    </subcellularLocation>
</comment>
<proteinExistence type="predicted"/>
<evidence type="ECO:0000256" key="5">
    <source>
        <dbReference type="ARBA" id="ARBA00023136"/>
    </source>
</evidence>
<dbReference type="PANTHER" id="PTHR43791">
    <property type="entry name" value="PERMEASE-RELATED"/>
    <property type="match status" value="1"/>
</dbReference>
<feature type="transmembrane region" description="Helical" evidence="6">
    <location>
        <begin position="59"/>
        <end position="77"/>
    </location>
</feature>
<dbReference type="SUPFAM" id="SSF103473">
    <property type="entry name" value="MFS general substrate transporter"/>
    <property type="match status" value="1"/>
</dbReference>
<feature type="transmembrane region" description="Helical" evidence="6">
    <location>
        <begin position="97"/>
        <end position="119"/>
    </location>
</feature>
<keyword evidence="9" id="KW-1185">Reference proteome</keyword>
<keyword evidence="2" id="KW-0813">Transport</keyword>
<protein>
    <recommendedName>
        <fullName evidence="7">Major facilitator superfamily (MFS) profile domain-containing protein</fullName>
    </recommendedName>
</protein>
<name>W9CNL8_SCLBF</name>
<evidence type="ECO:0000256" key="1">
    <source>
        <dbReference type="ARBA" id="ARBA00004141"/>
    </source>
</evidence>
<keyword evidence="4 6" id="KW-1133">Transmembrane helix</keyword>
<dbReference type="EMBL" id="AYSA01000078">
    <property type="protein sequence ID" value="ESZ97643.1"/>
    <property type="molecule type" value="Genomic_DNA"/>
</dbReference>
<feature type="transmembrane region" description="Helical" evidence="6">
    <location>
        <begin position="220"/>
        <end position="240"/>
    </location>
</feature>
<feature type="transmembrane region" description="Helical" evidence="6">
    <location>
        <begin position="126"/>
        <end position="145"/>
    </location>
</feature>
<dbReference type="InterPro" id="IPR011701">
    <property type="entry name" value="MFS"/>
</dbReference>
<reference evidence="8 9" key="1">
    <citation type="journal article" date="2014" name="Genome Announc.">
        <title>Draft genome sequence of Sclerotinia borealis, a psychrophilic plant pathogenic fungus.</title>
        <authorList>
            <person name="Mardanov A.V."/>
            <person name="Beletsky A.V."/>
            <person name="Kadnikov V.V."/>
            <person name="Ignatov A.N."/>
            <person name="Ravin N.V."/>
        </authorList>
    </citation>
    <scope>NUCLEOTIDE SEQUENCE [LARGE SCALE GENOMIC DNA]</scope>
    <source>
        <strain evidence="9">F-4157</strain>
    </source>
</reference>
<evidence type="ECO:0000256" key="3">
    <source>
        <dbReference type="ARBA" id="ARBA00022692"/>
    </source>
</evidence>
<dbReference type="GO" id="GO:0016020">
    <property type="term" value="C:membrane"/>
    <property type="evidence" value="ECO:0007669"/>
    <property type="project" value="UniProtKB-SubCell"/>
</dbReference>
<keyword evidence="3 6" id="KW-0812">Transmembrane</keyword>
<dbReference type="InterPro" id="IPR020846">
    <property type="entry name" value="MFS_dom"/>
</dbReference>
<gene>
    <name evidence="8" type="ORF">SBOR_1959</name>
</gene>
<evidence type="ECO:0000313" key="8">
    <source>
        <dbReference type="EMBL" id="ESZ97643.1"/>
    </source>
</evidence>
<dbReference type="PANTHER" id="PTHR43791:SF5">
    <property type="entry name" value="MAJOR FACILITATOR SUPERFAMILY (MFS) PROFILE DOMAIN-CONTAINING PROTEIN"/>
    <property type="match status" value="1"/>
</dbReference>
<dbReference type="OrthoDB" id="9971669at2759"/>
<feature type="transmembrane region" description="Helical" evidence="6">
    <location>
        <begin position="295"/>
        <end position="315"/>
    </location>
</feature>
<feature type="transmembrane region" description="Helical" evidence="6">
    <location>
        <begin position="151"/>
        <end position="175"/>
    </location>
</feature>
<evidence type="ECO:0000313" key="9">
    <source>
        <dbReference type="Proteomes" id="UP000019487"/>
    </source>
</evidence>
<keyword evidence="5 6" id="KW-0472">Membrane</keyword>
<dbReference type="HOGENOM" id="CLU_001265_0_1_1"/>
<dbReference type="Gene3D" id="1.20.1250.20">
    <property type="entry name" value="MFS general substrate transporter like domains"/>
    <property type="match status" value="2"/>
</dbReference>
<feature type="transmembrane region" description="Helical" evidence="6">
    <location>
        <begin position="359"/>
        <end position="377"/>
    </location>
</feature>
<feature type="transmembrane region" description="Helical" evidence="6">
    <location>
        <begin position="327"/>
        <end position="347"/>
    </location>
</feature>
<organism evidence="8 9">
    <name type="scientific">Sclerotinia borealis (strain F-4128)</name>
    <dbReference type="NCBI Taxonomy" id="1432307"/>
    <lineage>
        <taxon>Eukaryota</taxon>
        <taxon>Fungi</taxon>
        <taxon>Dikarya</taxon>
        <taxon>Ascomycota</taxon>
        <taxon>Pezizomycotina</taxon>
        <taxon>Leotiomycetes</taxon>
        <taxon>Helotiales</taxon>
        <taxon>Sclerotiniaceae</taxon>
        <taxon>Sclerotinia</taxon>
    </lineage>
</organism>
<evidence type="ECO:0000256" key="4">
    <source>
        <dbReference type="ARBA" id="ARBA00022989"/>
    </source>
</evidence>
<sequence length="541" mass="60379">MATTTETPKRVIENLESETREEKVVTDEVENVDITPPGEEVQITKELDRLITKKFDRHIVPWLFGLWLLAFIDRSNIGNAKIDGLAADLGILQGTKFNIALAIFYVPYICVDIPSNWLVKRVGAGHYLPSMIIAWGIISLCIGWVKTWKGLLVARFFLGLMEGGLLGGIIIYLAMFYRRHQLMRRIGLFYCAAPLSGAFGGLLATGLSEIKTRGYNGWPFIFFVEGAITIVFGIITIFFLPHTPSHSKFLTEEERYVAIHRMKLDYRGASPVANIDNEKFSWHWVRLAVFNWNTWLLSLNFFAVITPIYSFSLFLPTIITALGYTRVNANLLTVPPNMVAFLSVILVTSLSDYFKRRGIFMLICASIAIIGYIMLITTSQPHIQYGGTFLVAAGSFACPPIVMGRSPIPNPKPPILPISSSSSYSPSPLKLNPHSLPSGWLANNTSPHYVRASASGLQIGLANIAAFIATFTYIAEDEPRYVTGHAINLGMLGLCLVVTSVTMGYCRWENRMRERGMRDGRLVEGNVGELGHRHPDFRYTV</sequence>
<dbReference type="FunFam" id="1.20.1250.20:FF:000018">
    <property type="entry name" value="MFS transporter permease"/>
    <property type="match status" value="1"/>
</dbReference>
<feature type="transmembrane region" description="Helical" evidence="6">
    <location>
        <begin position="456"/>
        <end position="475"/>
    </location>
</feature>
<feature type="transmembrane region" description="Helical" evidence="6">
    <location>
        <begin position="383"/>
        <end position="402"/>
    </location>
</feature>
<feature type="transmembrane region" description="Helical" evidence="6">
    <location>
        <begin position="187"/>
        <end position="208"/>
    </location>
</feature>
<dbReference type="GO" id="GO:0022857">
    <property type="term" value="F:transmembrane transporter activity"/>
    <property type="evidence" value="ECO:0007669"/>
    <property type="project" value="InterPro"/>
</dbReference>
<feature type="domain" description="Major facilitator superfamily (MFS) profile" evidence="7">
    <location>
        <begin position="59"/>
        <end position="541"/>
    </location>
</feature>
<feature type="transmembrane region" description="Helical" evidence="6">
    <location>
        <begin position="487"/>
        <end position="508"/>
    </location>
</feature>
<dbReference type="Proteomes" id="UP000019487">
    <property type="component" value="Unassembled WGS sequence"/>
</dbReference>